<evidence type="ECO:0000256" key="1">
    <source>
        <dbReference type="SAM" id="MobiDB-lite"/>
    </source>
</evidence>
<accession>A6G0T8</accession>
<dbReference type="RefSeq" id="WP_006970337.1">
    <property type="nucleotide sequence ID" value="NZ_ABCS01000010.1"/>
</dbReference>
<dbReference type="Gene3D" id="3.90.1720.10">
    <property type="entry name" value="endopeptidase domain like (from Nostoc punctiforme)"/>
    <property type="match status" value="1"/>
</dbReference>
<dbReference type="SUPFAM" id="SSF54001">
    <property type="entry name" value="Cysteine proteinases"/>
    <property type="match status" value="1"/>
</dbReference>
<dbReference type="AlphaFoldDB" id="A6G0T8"/>
<evidence type="ECO:0000313" key="2">
    <source>
        <dbReference type="EMBL" id="EDM80476.1"/>
    </source>
</evidence>
<sequence length="275" mass="29994">MPSHQAPRARSFVLCAALLTPACGGEEGSPPREAPAPKAQAPTAEAAPEDARAAAIERHDAALVELARSREALASRYEQASTSAERGEIRAEARRLLEDTIIEDLFPAWLGMPWGMGKDSTATRPHEPEMKVGCSYFVTSVLISAGVELENRFTFAQAPAIHIQRSLAPGDDQLHTHFSIPATKLRDRIANLGEGLYIIGLDTHVGFVVVRAGEVRFVHASYTGERVVTDEPLAEAKAIHNSRPKGYFVTPLFQDGRLVDMWLRGQVVPFQRIGP</sequence>
<feature type="compositionally biased region" description="Low complexity" evidence="1">
    <location>
        <begin position="36"/>
        <end position="46"/>
    </location>
</feature>
<dbReference type="STRING" id="391625.PPSIR1_41734"/>
<proteinExistence type="predicted"/>
<comment type="caution">
    <text evidence="2">The sequence shown here is derived from an EMBL/GenBank/DDBJ whole genome shotgun (WGS) entry which is preliminary data.</text>
</comment>
<name>A6G0T8_9BACT</name>
<dbReference type="EMBL" id="ABCS01000010">
    <property type="protein sequence ID" value="EDM80476.1"/>
    <property type="molecule type" value="Genomic_DNA"/>
</dbReference>
<protein>
    <submittedName>
        <fullName evidence="2">Uncharacterized protein</fullName>
    </submittedName>
</protein>
<dbReference type="InterPro" id="IPR038765">
    <property type="entry name" value="Papain-like_cys_pep_sf"/>
</dbReference>
<dbReference type="eggNOG" id="COG0791">
    <property type="taxonomic scope" value="Bacteria"/>
</dbReference>
<organism evidence="2 3">
    <name type="scientific">Plesiocystis pacifica SIR-1</name>
    <dbReference type="NCBI Taxonomy" id="391625"/>
    <lineage>
        <taxon>Bacteria</taxon>
        <taxon>Pseudomonadati</taxon>
        <taxon>Myxococcota</taxon>
        <taxon>Polyangia</taxon>
        <taxon>Nannocystales</taxon>
        <taxon>Nannocystaceae</taxon>
        <taxon>Plesiocystis</taxon>
    </lineage>
</organism>
<evidence type="ECO:0000313" key="3">
    <source>
        <dbReference type="Proteomes" id="UP000005801"/>
    </source>
</evidence>
<keyword evidence="3" id="KW-1185">Reference proteome</keyword>
<feature type="region of interest" description="Disordered" evidence="1">
    <location>
        <begin position="23"/>
        <end position="51"/>
    </location>
</feature>
<reference evidence="2 3" key="1">
    <citation type="submission" date="2007-06" db="EMBL/GenBank/DDBJ databases">
        <authorList>
            <person name="Shimkets L."/>
            <person name="Ferriera S."/>
            <person name="Johnson J."/>
            <person name="Kravitz S."/>
            <person name="Beeson K."/>
            <person name="Sutton G."/>
            <person name="Rogers Y.-H."/>
            <person name="Friedman R."/>
            <person name="Frazier M."/>
            <person name="Venter J.C."/>
        </authorList>
    </citation>
    <scope>NUCLEOTIDE SEQUENCE [LARGE SCALE GENOMIC DNA]</scope>
    <source>
        <strain evidence="2 3">SIR-1</strain>
    </source>
</reference>
<dbReference type="Proteomes" id="UP000005801">
    <property type="component" value="Unassembled WGS sequence"/>
</dbReference>
<gene>
    <name evidence="2" type="ORF">PPSIR1_41734</name>
</gene>